<gene>
    <name evidence="1" type="ORF">HYH02_012319</name>
</gene>
<evidence type="ECO:0000313" key="2">
    <source>
        <dbReference type="Proteomes" id="UP000613740"/>
    </source>
</evidence>
<name>A0A835T242_9CHLO</name>
<dbReference type="Proteomes" id="UP000613740">
    <property type="component" value="Unassembled WGS sequence"/>
</dbReference>
<reference evidence="1" key="1">
    <citation type="journal article" date="2020" name="bioRxiv">
        <title>Comparative genomics of Chlamydomonas.</title>
        <authorList>
            <person name="Craig R.J."/>
            <person name="Hasan A.R."/>
            <person name="Ness R.W."/>
            <person name="Keightley P.D."/>
        </authorList>
    </citation>
    <scope>NUCLEOTIDE SEQUENCE</scope>
    <source>
        <strain evidence="1">CCAP 11/173</strain>
    </source>
</reference>
<dbReference type="OrthoDB" id="10600776at2759"/>
<protein>
    <submittedName>
        <fullName evidence="1">Uncharacterized protein</fullName>
    </submittedName>
</protein>
<organism evidence="1 2">
    <name type="scientific">Chlamydomonas schloesseri</name>
    <dbReference type="NCBI Taxonomy" id="2026947"/>
    <lineage>
        <taxon>Eukaryota</taxon>
        <taxon>Viridiplantae</taxon>
        <taxon>Chlorophyta</taxon>
        <taxon>core chlorophytes</taxon>
        <taxon>Chlorophyceae</taxon>
        <taxon>CS clade</taxon>
        <taxon>Chlamydomonadales</taxon>
        <taxon>Chlamydomonadaceae</taxon>
        <taxon>Chlamydomonas</taxon>
    </lineage>
</organism>
<dbReference type="AlphaFoldDB" id="A0A835T242"/>
<evidence type="ECO:0000313" key="1">
    <source>
        <dbReference type="EMBL" id="KAG2434493.1"/>
    </source>
</evidence>
<accession>A0A835T242</accession>
<comment type="caution">
    <text evidence="1">The sequence shown here is derived from an EMBL/GenBank/DDBJ whole genome shotgun (WGS) entry which is preliminary data.</text>
</comment>
<proteinExistence type="predicted"/>
<sequence length="270" mass="29005">MGPPDPTPERAEFWCCKDVCDRNELAEDSARDHRRRMESLESAFVGNRSVAAALAALREHRDHAEHWERKYADWCEKWDFRRNEYARDVHQDAAAAYRSALAALEAIESGSKCHSGCGYGNSGEHQQQQQQPDVCPHRPATARLVLLLASTGGQAGSLEQTLTLTEGCDYAAVPEVRPRLHASVCAAAQAACEALVGKVVAGAGSSAITYSVRWAGVSKDLAAPAYYYQVVGTVYLTHGAPPVHVYGGYFASSAPLAAEAASEVAASEAV</sequence>
<dbReference type="EMBL" id="JAEHOD010000057">
    <property type="protein sequence ID" value="KAG2434493.1"/>
    <property type="molecule type" value="Genomic_DNA"/>
</dbReference>
<keyword evidence="2" id="KW-1185">Reference proteome</keyword>